<comment type="caution">
    <text evidence="4">The sequence shown here is derived from an EMBL/GenBank/DDBJ whole genome shotgun (WGS) entry which is preliminary data.</text>
</comment>
<gene>
    <name evidence="3" type="ORF">GIL414_LOCUS48852</name>
    <name evidence="4" type="ORF">GIL414_LOCUS55119</name>
</gene>
<feature type="non-terminal residue" evidence="4">
    <location>
        <position position="61"/>
    </location>
</feature>
<evidence type="ECO:0000313" key="4">
    <source>
        <dbReference type="EMBL" id="CAF4965736.1"/>
    </source>
</evidence>
<name>A0A8S3DDE9_9BILA</name>
<comment type="similarity">
    <text evidence="1">Belongs to the learning-associated protein family.</text>
</comment>
<dbReference type="EMBL" id="CAJOBJ010159396">
    <property type="protein sequence ID" value="CAF4839737.1"/>
    <property type="molecule type" value="Genomic_DNA"/>
</dbReference>
<dbReference type="AlphaFoldDB" id="A0A8S3DDE9"/>
<proteinExistence type="inferred from homology"/>
<feature type="compositionally biased region" description="Basic residues" evidence="2">
    <location>
        <begin position="44"/>
        <end position="61"/>
    </location>
</feature>
<dbReference type="Pfam" id="PF10169">
    <property type="entry name" value="LLPH"/>
    <property type="match status" value="1"/>
</dbReference>
<evidence type="ECO:0000313" key="5">
    <source>
        <dbReference type="Proteomes" id="UP000681720"/>
    </source>
</evidence>
<sequence length="61" mass="7102">MQISTNTTTEYNVRTLKNKDGQFPSWLSGRQRKRLQAKQAVVKRIAKKKKSKTPGKKEKKK</sequence>
<accession>A0A8S3DDE9</accession>
<dbReference type="InterPro" id="IPR018784">
    <property type="entry name" value="LLPH-like"/>
</dbReference>
<organism evidence="4 5">
    <name type="scientific">Rotaria magnacalcarata</name>
    <dbReference type="NCBI Taxonomy" id="392030"/>
    <lineage>
        <taxon>Eukaryota</taxon>
        <taxon>Metazoa</taxon>
        <taxon>Spiralia</taxon>
        <taxon>Gnathifera</taxon>
        <taxon>Rotifera</taxon>
        <taxon>Eurotatoria</taxon>
        <taxon>Bdelloidea</taxon>
        <taxon>Philodinida</taxon>
        <taxon>Philodinidae</taxon>
        <taxon>Rotaria</taxon>
    </lineage>
</organism>
<evidence type="ECO:0000256" key="1">
    <source>
        <dbReference type="ARBA" id="ARBA00034118"/>
    </source>
</evidence>
<dbReference type="EMBL" id="CAJOBJ010194934">
    <property type="protein sequence ID" value="CAF4965736.1"/>
    <property type="molecule type" value="Genomic_DNA"/>
</dbReference>
<protein>
    <submittedName>
        <fullName evidence="4">Uncharacterized protein</fullName>
    </submittedName>
</protein>
<dbReference type="Proteomes" id="UP000681720">
    <property type="component" value="Unassembled WGS sequence"/>
</dbReference>
<reference evidence="4" key="1">
    <citation type="submission" date="2021-02" db="EMBL/GenBank/DDBJ databases">
        <authorList>
            <person name="Nowell W R."/>
        </authorList>
    </citation>
    <scope>NUCLEOTIDE SEQUENCE</scope>
</reference>
<evidence type="ECO:0000256" key="2">
    <source>
        <dbReference type="SAM" id="MobiDB-lite"/>
    </source>
</evidence>
<evidence type="ECO:0000313" key="3">
    <source>
        <dbReference type="EMBL" id="CAF4839737.1"/>
    </source>
</evidence>
<feature type="region of interest" description="Disordered" evidence="2">
    <location>
        <begin position="15"/>
        <end position="61"/>
    </location>
</feature>